<dbReference type="SUPFAM" id="SSF52402">
    <property type="entry name" value="Adenine nucleotide alpha hydrolases-like"/>
    <property type="match status" value="1"/>
</dbReference>
<evidence type="ECO:0000313" key="3">
    <source>
        <dbReference type="Proteomes" id="UP000295124"/>
    </source>
</evidence>
<dbReference type="OrthoDB" id="7053173at2"/>
<dbReference type="AlphaFoldDB" id="A0A4R4ZV03"/>
<dbReference type="Proteomes" id="UP000295124">
    <property type="component" value="Unassembled WGS sequence"/>
</dbReference>
<reference evidence="2 3" key="1">
    <citation type="submission" date="2019-03" db="EMBL/GenBank/DDBJ databases">
        <title>Draft genome sequences of novel Actinobacteria.</title>
        <authorList>
            <person name="Sahin N."/>
            <person name="Ay H."/>
            <person name="Saygin H."/>
        </authorList>
    </citation>
    <scope>NUCLEOTIDE SEQUENCE [LARGE SCALE GENOMIC DNA]</scope>
    <source>
        <strain evidence="2 3">JCM 13523</strain>
    </source>
</reference>
<feature type="domain" description="Asparagine synthetase" evidence="1">
    <location>
        <begin position="189"/>
        <end position="561"/>
    </location>
</feature>
<protein>
    <submittedName>
        <fullName evidence="2">Asparagine synthetase B family protein</fullName>
    </submittedName>
</protein>
<name>A0A4R4ZV03_9ACTN</name>
<dbReference type="EMBL" id="SMKX01000003">
    <property type="protein sequence ID" value="TDD63001.1"/>
    <property type="molecule type" value="Genomic_DNA"/>
</dbReference>
<accession>A0A4R4ZV03</accession>
<sequence>MSTSEVGEQPVRGTGRAARAASWFVVLPDVEAARGIAERLPAEQTLRHPSGRPLVLGRWDSFSERNGRVEIGEVGLSAHVLESVGDRVRVRGTASGLRRVFQAVVDGVVVASDRADVLAELIGAGPDPLGIALRLLLPGAPWPLAWHSVWSGVSAVPPGYWVELPSGRHERWWTPPAPDLPLADAAVLLREALADAVSIRQQGKGKVACDLSGLDSSSLFGLAVQGGPVVALTYQTDDPMDGDLAVARYLVEHFGASHDVLAVEGAPLPLHGMATDPGPFDEPTWVSGHRARIGTASARAARHQAELRLAGHGADELLLPPPVWLNDIARRNPLRAARIARQVQAKYRLPGRTMTRLLTDRTSYGEWFANSLDRSSGWDIVDWGTPPGVPGWLSGAAVEQVRDAMAGTAGEPLAEARGMHATLAVVHVGALGARHVAQLGEADGVPVAMPFFDDRVLEACLAVRPEEAIDPRRYKPQLVAAMADVLPAQVLTRTDKADFAMTIGRAWRAHRSELLELLDDSELWRLGLVDVDAVRRVVRGPYVEDTGGPVWQLLEVEAWLKGLR</sequence>
<gene>
    <name evidence="2" type="ORF">E1263_01445</name>
</gene>
<dbReference type="InterPro" id="IPR001962">
    <property type="entry name" value="Asn_synthase"/>
</dbReference>
<keyword evidence="3" id="KW-1185">Reference proteome</keyword>
<evidence type="ECO:0000259" key="1">
    <source>
        <dbReference type="Pfam" id="PF00733"/>
    </source>
</evidence>
<dbReference type="GO" id="GO:0004066">
    <property type="term" value="F:asparagine synthase (glutamine-hydrolyzing) activity"/>
    <property type="evidence" value="ECO:0007669"/>
    <property type="project" value="InterPro"/>
</dbReference>
<organism evidence="2 3">
    <name type="scientific">Kribbella antibiotica</name>
    <dbReference type="NCBI Taxonomy" id="190195"/>
    <lineage>
        <taxon>Bacteria</taxon>
        <taxon>Bacillati</taxon>
        <taxon>Actinomycetota</taxon>
        <taxon>Actinomycetes</taxon>
        <taxon>Propionibacteriales</taxon>
        <taxon>Kribbellaceae</taxon>
        <taxon>Kribbella</taxon>
    </lineage>
</organism>
<dbReference type="GO" id="GO:0006529">
    <property type="term" value="P:asparagine biosynthetic process"/>
    <property type="evidence" value="ECO:0007669"/>
    <property type="project" value="InterPro"/>
</dbReference>
<comment type="caution">
    <text evidence="2">The sequence shown here is derived from an EMBL/GenBank/DDBJ whole genome shotgun (WGS) entry which is preliminary data.</text>
</comment>
<proteinExistence type="predicted"/>
<dbReference type="Gene3D" id="3.40.50.620">
    <property type="entry name" value="HUPs"/>
    <property type="match status" value="2"/>
</dbReference>
<evidence type="ECO:0000313" key="2">
    <source>
        <dbReference type="EMBL" id="TDD63001.1"/>
    </source>
</evidence>
<dbReference type="Pfam" id="PF00733">
    <property type="entry name" value="Asn_synthase"/>
    <property type="match status" value="1"/>
</dbReference>
<dbReference type="InterPro" id="IPR014729">
    <property type="entry name" value="Rossmann-like_a/b/a_fold"/>
</dbReference>